<organism evidence="1">
    <name type="scientific">Paenibacillus sp. BIHB 4019</name>
    <dbReference type="NCBI Taxonomy" id="1870819"/>
    <lineage>
        <taxon>Bacteria</taxon>
        <taxon>Bacillati</taxon>
        <taxon>Bacillota</taxon>
        <taxon>Bacilli</taxon>
        <taxon>Bacillales</taxon>
        <taxon>Paenibacillaceae</taxon>
        <taxon>Paenibacillus</taxon>
    </lineage>
</organism>
<sequence>MNAHEQVLGKIQELYQSVFEHDGFGEIKIEMRLLKRGQKEIIVSCGKQYRYTVDYQPQAQAEIL</sequence>
<dbReference type="EMBL" id="CP016808">
    <property type="protein sequence ID" value="ANY65472.1"/>
    <property type="molecule type" value="Genomic_DNA"/>
</dbReference>
<dbReference type="AlphaFoldDB" id="A0A1B2DCP9"/>
<proteinExistence type="predicted"/>
<reference evidence="1" key="1">
    <citation type="submission" date="2016-08" db="EMBL/GenBank/DDBJ databases">
        <title>Complete Genome Seqeunce of Paenibacillus sp. BIHB 4019 from tea rhizoplane.</title>
        <authorList>
            <person name="Thakur R."/>
            <person name="Swarnkar M.K."/>
            <person name="Gulati A."/>
        </authorList>
    </citation>
    <scope>NUCLEOTIDE SEQUENCE [LARGE SCALE GENOMIC DNA]</scope>
    <source>
        <strain evidence="1">BIHB4019</strain>
    </source>
</reference>
<dbReference type="RefSeq" id="WP_099516870.1">
    <property type="nucleotide sequence ID" value="NZ_CP016808.1"/>
</dbReference>
<protein>
    <submittedName>
        <fullName evidence="1">Uncharacterized protein</fullName>
    </submittedName>
</protein>
<evidence type="ECO:0000313" key="1">
    <source>
        <dbReference type="EMBL" id="ANY65472.1"/>
    </source>
</evidence>
<gene>
    <name evidence="1" type="ORF">BBD42_02575</name>
</gene>
<accession>A0A1B2DCP9</accession>
<name>A0A1B2DCP9_9BACL</name>